<accession>A0ACC0DJZ5</accession>
<dbReference type="Proteomes" id="UP001497680">
    <property type="component" value="Unassembled WGS sequence"/>
</dbReference>
<dbReference type="EMBL" id="MU394283">
    <property type="protein sequence ID" value="KAI6092500.1"/>
    <property type="molecule type" value="Genomic_DNA"/>
</dbReference>
<gene>
    <name evidence="1" type="ORF">F4821DRAFT_224188</name>
</gene>
<name>A0ACC0DJZ5_9PEZI</name>
<sequence>MRLVQERPCVNYILSHLLLFAGRVLAQPDSSTSTAHDAAVTTPGAVAAESTCESRTVNYITHTLPQQCLTSSPSFSTAESTISSATVTSSSTATEPTPTATEQHDEELDADGNDLTTGSFMSFEEWKAMMLEKSGQEALEPQNRKTKDGQGDGYPGEDFASLGDEGEVSLDFDSYSDKISEITSATRPSQKEESKVEKVTYDEGLAQGYRSKDAGKTCKERFSYASFDGGATVLKASPGAKNAKAILIENKDSYMLLECAMQNKFFIVELSDDILVDTVVLANFEFFSSMIRHFRVSVSDRYPVKLEKWKVLGTFEARNSRDIQPFLVENPQIWAKYIRIEILTHYGNEYYCPVSLFRVHGTRMLDSWKEADPAYLEGEDDASKTGTEGVEETAEASDAPPEEVEVAEPSQPETQIVKMEQSDWMRYWDESYFSCNYPFNSTCALDEAENPTSHPESEENDQKAAAAKPQPVETAEHSASSSSESHKVQSTSQTATESAKAASSSSSNETPVNTAGTNSTESTSTSASSPDSKSAPTSSSSVTTTITPPSASKTSSVQSAPKGKTSASTSVKPPSSKSSASKGQQPTGSPTTPRNKTSTTTSSTAASPTVQDSFFKALQKRLQSLESNTTLSLQYIESQSKFLQEALARLERRQVAKVDQFLTTLNQTVLGELRDVRTLYDELWQSTVIALETQRERSEQEMVALGSRLGVLADEVVFQKRMAIVQSLLLLGCLVLVIFSRGGFGANVAESYYNYNHPAGGGSIGGAFSSSRIASPIFPSTPKGAAAMKGDHLSPSPNGHDNNPLLSVEEASPPGAIHSTPQSNSSRLRRTPSQQSTTTPESLRHRPRPRANSRASNDGSENSTMSGSIRRRPSPGRSATDPTAAPADFFRAATPSSMSMEIGYDSEPAITPSANADDGEYYTGTSTGTNNATSRRGMDGEDNMTAGNGNAPSTSSSSYTETLARRSERQLTPSSDVDGVAEYMPPLSSRPSLTHITSVRKPLPALPEDPD</sequence>
<reference evidence="1 2" key="1">
    <citation type="journal article" date="2022" name="New Phytol.">
        <title>Ecological generalism drives hyperdiversity of secondary metabolite gene clusters in xylarialean endophytes.</title>
        <authorList>
            <person name="Franco M.E.E."/>
            <person name="Wisecaver J.H."/>
            <person name="Arnold A.E."/>
            <person name="Ju Y.M."/>
            <person name="Slot J.C."/>
            <person name="Ahrendt S."/>
            <person name="Moore L.P."/>
            <person name="Eastman K.E."/>
            <person name="Scott K."/>
            <person name="Konkel Z."/>
            <person name="Mondo S.J."/>
            <person name="Kuo A."/>
            <person name="Hayes R.D."/>
            <person name="Haridas S."/>
            <person name="Andreopoulos B."/>
            <person name="Riley R."/>
            <person name="LaButti K."/>
            <person name="Pangilinan J."/>
            <person name="Lipzen A."/>
            <person name="Amirebrahimi M."/>
            <person name="Yan J."/>
            <person name="Adam C."/>
            <person name="Keymanesh K."/>
            <person name="Ng V."/>
            <person name="Louie K."/>
            <person name="Northen T."/>
            <person name="Drula E."/>
            <person name="Henrissat B."/>
            <person name="Hsieh H.M."/>
            <person name="Youens-Clark K."/>
            <person name="Lutzoni F."/>
            <person name="Miadlikowska J."/>
            <person name="Eastwood D.C."/>
            <person name="Hamelin R.C."/>
            <person name="Grigoriev I.V."/>
            <person name="U'Ren J.M."/>
        </authorList>
    </citation>
    <scope>NUCLEOTIDE SEQUENCE [LARGE SCALE GENOMIC DNA]</scope>
    <source>
        <strain evidence="1 2">ER1909</strain>
    </source>
</reference>
<comment type="caution">
    <text evidence="1">The sequence shown here is derived from an EMBL/GenBank/DDBJ whole genome shotgun (WGS) entry which is preliminary data.</text>
</comment>
<protein>
    <submittedName>
        <fullName evidence="1">Uncharacterized protein</fullName>
    </submittedName>
</protein>
<proteinExistence type="predicted"/>
<organism evidence="1 2">
    <name type="scientific">Hypoxylon rubiginosum</name>
    <dbReference type="NCBI Taxonomy" id="110542"/>
    <lineage>
        <taxon>Eukaryota</taxon>
        <taxon>Fungi</taxon>
        <taxon>Dikarya</taxon>
        <taxon>Ascomycota</taxon>
        <taxon>Pezizomycotina</taxon>
        <taxon>Sordariomycetes</taxon>
        <taxon>Xylariomycetidae</taxon>
        <taxon>Xylariales</taxon>
        <taxon>Hypoxylaceae</taxon>
        <taxon>Hypoxylon</taxon>
    </lineage>
</organism>
<evidence type="ECO:0000313" key="2">
    <source>
        <dbReference type="Proteomes" id="UP001497680"/>
    </source>
</evidence>
<keyword evidence="2" id="KW-1185">Reference proteome</keyword>
<evidence type="ECO:0000313" key="1">
    <source>
        <dbReference type="EMBL" id="KAI6092500.1"/>
    </source>
</evidence>